<evidence type="ECO:0008006" key="3">
    <source>
        <dbReference type="Google" id="ProtNLM"/>
    </source>
</evidence>
<protein>
    <recommendedName>
        <fullName evidence="3">DUF222 domain-containing protein</fullName>
    </recommendedName>
</protein>
<reference evidence="2" key="1">
    <citation type="journal article" date="2019" name="Int. J. Syst. Evol. Microbiol.">
        <title>The Global Catalogue of Microorganisms (GCM) 10K type strain sequencing project: providing services to taxonomists for standard genome sequencing and annotation.</title>
        <authorList>
            <consortium name="The Broad Institute Genomics Platform"/>
            <consortium name="The Broad Institute Genome Sequencing Center for Infectious Disease"/>
            <person name="Wu L."/>
            <person name="Ma J."/>
        </authorList>
    </citation>
    <scope>NUCLEOTIDE SEQUENCE [LARGE SCALE GENOMIC DNA]</scope>
    <source>
        <strain evidence="2">CGMCC 1.5362</strain>
    </source>
</reference>
<dbReference type="RefSeq" id="WP_022921095.1">
    <property type="nucleotide sequence ID" value="NZ_BMLB01000001.1"/>
</dbReference>
<dbReference type="EMBL" id="BMLB01000001">
    <property type="protein sequence ID" value="GGK56652.1"/>
    <property type="molecule type" value="Genomic_DNA"/>
</dbReference>
<evidence type="ECO:0000313" key="1">
    <source>
        <dbReference type="EMBL" id="GGK56652.1"/>
    </source>
</evidence>
<evidence type="ECO:0000313" key="2">
    <source>
        <dbReference type="Proteomes" id="UP000662111"/>
    </source>
</evidence>
<name>A0ABQ2F3V3_9MICO</name>
<gene>
    <name evidence="1" type="ORF">GCM10011509_01270</name>
</gene>
<sequence length="121" mass="12627">MDLEQTRTAVAAARERATQRWARLAGPSTCRLDGPDAQRLAAKEAEGAVQALRLAGTLLDAGSADGTADRLEAARRRWLATPAGRGPLAEAYLAGGTDALDRVAAEVAQACGGRSTFEPPR</sequence>
<dbReference type="Proteomes" id="UP000662111">
    <property type="component" value="Unassembled WGS sequence"/>
</dbReference>
<comment type="caution">
    <text evidence="1">The sequence shown here is derived from an EMBL/GenBank/DDBJ whole genome shotgun (WGS) entry which is preliminary data.</text>
</comment>
<accession>A0ABQ2F3V3</accession>
<organism evidence="1 2">
    <name type="scientific">Ornithinimicrobium pekingense</name>
    <dbReference type="NCBI Taxonomy" id="384677"/>
    <lineage>
        <taxon>Bacteria</taxon>
        <taxon>Bacillati</taxon>
        <taxon>Actinomycetota</taxon>
        <taxon>Actinomycetes</taxon>
        <taxon>Micrococcales</taxon>
        <taxon>Ornithinimicrobiaceae</taxon>
        <taxon>Ornithinimicrobium</taxon>
    </lineage>
</organism>
<keyword evidence="2" id="KW-1185">Reference proteome</keyword>
<proteinExistence type="predicted"/>